<dbReference type="FunFam" id="1.10.8.10:FF:000002">
    <property type="entry name" value="UV excision repair protein RAD23 homolog"/>
    <property type="match status" value="1"/>
</dbReference>
<dbReference type="GO" id="GO:0005654">
    <property type="term" value="C:nucleoplasm"/>
    <property type="evidence" value="ECO:0007669"/>
    <property type="project" value="TreeGrafter"/>
</dbReference>
<feature type="domain" description="UBA" evidence="2">
    <location>
        <begin position="103"/>
        <end position="148"/>
    </location>
</feature>
<organism evidence="4 5">
    <name type="scientific">Acanthamoeba castellanii (strain ATCC 30010 / Neff)</name>
    <dbReference type="NCBI Taxonomy" id="1257118"/>
    <lineage>
        <taxon>Eukaryota</taxon>
        <taxon>Amoebozoa</taxon>
        <taxon>Discosea</taxon>
        <taxon>Longamoebia</taxon>
        <taxon>Centramoebida</taxon>
        <taxon>Acanthamoebidae</taxon>
        <taxon>Acanthamoeba</taxon>
    </lineage>
</organism>
<dbReference type="VEuPathDB" id="AmoebaDB:ACA1_374320"/>
<dbReference type="InterPro" id="IPR004806">
    <property type="entry name" value="Rad23"/>
</dbReference>
<dbReference type="Pfam" id="PF00240">
    <property type="entry name" value="ubiquitin"/>
    <property type="match status" value="1"/>
</dbReference>
<dbReference type="STRING" id="1257118.L8GHN2"/>
<proteinExistence type="inferred from homology"/>
<evidence type="ECO:0000256" key="1">
    <source>
        <dbReference type="RuleBase" id="RU367049"/>
    </source>
</evidence>
<dbReference type="Gene3D" id="1.10.10.540">
    <property type="entry name" value="XPC-binding domain"/>
    <property type="match status" value="1"/>
</dbReference>
<dbReference type="OrthoDB" id="419317at2759"/>
<dbReference type="OMA" id="HEFENDQ"/>
<dbReference type="PRINTS" id="PR01839">
    <property type="entry name" value="RAD23PROTEIN"/>
</dbReference>
<feature type="domain" description="UBA" evidence="2">
    <location>
        <begin position="264"/>
        <end position="304"/>
    </location>
</feature>
<sequence length="305" mass="33818">MKLVLKKLPDQVAIEVEVAEDATCEDLKRQIQTDHQFDVSWQKVIFAGRIVSDEARLAEQGIKDGASLVLVTAQRLLPLPHPRLLPPLPLNQLLLSPHLPKHNLLPRPPLLQMLLRLLGMGFEQEQIVRALRLARNDLQNACDLLLSGAQRTDPQQEASNLMSDLIQRMGQQNSDPQAQFEWVVQQPQFQRIRSLLQTRPDLFAALLTQLGGSNPQLHELISQNQAEFLEWLNDEEGGDGDGSDIAVVQTGGGGGGGAAAQLSQRDESSITRLMELGFGRDVVRQAYLACGKNEEMAANYLFENS</sequence>
<evidence type="ECO:0000313" key="5">
    <source>
        <dbReference type="Proteomes" id="UP000011083"/>
    </source>
</evidence>
<dbReference type="GO" id="GO:0003684">
    <property type="term" value="F:damaged DNA binding"/>
    <property type="evidence" value="ECO:0007669"/>
    <property type="project" value="UniProtKB-UniRule"/>
</dbReference>
<dbReference type="GO" id="GO:0006289">
    <property type="term" value="P:nucleotide-excision repair"/>
    <property type="evidence" value="ECO:0007669"/>
    <property type="project" value="UniProtKB-UniRule"/>
</dbReference>
<dbReference type="PROSITE" id="PS50030">
    <property type="entry name" value="UBA"/>
    <property type="match status" value="2"/>
</dbReference>
<keyword evidence="1" id="KW-0963">Cytoplasm</keyword>
<dbReference type="RefSeq" id="XP_004334377.1">
    <property type="nucleotide sequence ID" value="XM_004334329.1"/>
</dbReference>
<dbReference type="GO" id="GO:0070628">
    <property type="term" value="F:proteasome binding"/>
    <property type="evidence" value="ECO:0007669"/>
    <property type="project" value="TreeGrafter"/>
</dbReference>
<dbReference type="GO" id="GO:0043161">
    <property type="term" value="P:proteasome-mediated ubiquitin-dependent protein catabolic process"/>
    <property type="evidence" value="ECO:0007669"/>
    <property type="project" value="UniProtKB-UniRule"/>
</dbReference>
<accession>L8GHN2</accession>
<dbReference type="EMBL" id="KB008119">
    <property type="protein sequence ID" value="ELR12364.1"/>
    <property type="molecule type" value="Genomic_DNA"/>
</dbReference>
<comment type="similarity">
    <text evidence="1">Belongs to the RAD23 family.</text>
</comment>
<dbReference type="Gene3D" id="1.10.8.10">
    <property type="entry name" value="DNA helicase RuvA subunit, C-terminal domain"/>
    <property type="match status" value="2"/>
</dbReference>
<keyword evidence="1" id="KW-0234">DNA repair</keyword>
<dbReference type="GO" id="GO:0031593">
    <property type="term" value="F:polyubiquitin modification-dependent protein binding"/>
    <property type="evidence" value="ECO:0007669"/>
    <property type="project" value="UniProtKB-UniRule"/>
</dbReference>
<dbReference type="InterPro" id="IPR029071">
    <property type="entry name" value="Ubiquitin-like_domsf"/>
</dbReference>
<reference evidence="4 5" key="1">
    <citation type="journal article" date="2013" name="Genome Biol.">
        <title>Genome of Acanthamoeba castellanii highlights extensive lateral gene transfer and early evolution of tyrosine kinase signaling.</title>
        <authorList>
            <person name="Clarke M."/>
            <person name="Lohan A.J."/>
            <person name="Liu B."/>
            <person name="Lagkouvardos I."/>
            <person name="Roy S."/>
            <person name="Zafar N."/>
            <person name="Bertelli C."/>
            <person name="Schilde C."/>
            <person name="Kianianmomeni A."/>
            <person name="Burglin T.R."/>
            <person name="Frech C."/>
            <person name="Turcotte B."/>
            <person name="Kopec K.O."/>
            <person name="Synnott J.M."/>
            <person name="Choo C."/>
            <person name="Paponov I."/>
            <person name="Finkler A."/>
            <person name="Soon Heng Tan C."/>
            <person name="Hutchins A.P."/>
            <person name="Weinmeier T."/>
            <person name="Rattei T."/>
            <person name="Chu J.S."/>
            <person name="Gimenez G."/>
            <person name="Irimia M."/>
            <person name="Rigden D.J."/>
            <person name="Fitzpatrick D.A."/>
            <person name="Lorenzo-Morales J."/>
            <person name="Bateman A."/>
            <person name="Chiu C.H."/>
            <person name="Tang P."/>
            <person name="Hegemann P."/>
            <person name="Fromm H."/>
            <person name="Raoult D."/>
            <person name="Greub G."/>
            <person name="Miranda-Saavedra D."/>
            <person name="Chen N."/>
            <person name="Nash P."/>
            <person name="Ginger M.L."/>
            <person name="Horn M."/>
            <person name="Schaap P."/>
            <person name="Caler L."/>
            <person name="Loftus B."/>
        </authorList>
    </citation>
    <scope>NUCLEOTIDE SEQUENCE [LARGE SCALE GENOMIC DNA]</scope>
    <source>
        <strain evidence="4 5">Neff</strain>
    </source>
</reference>
<gene>
    <name evidence="4" type="ORF">ACA1_374320</name>
</gene>
<dbReference type="SUPFAM" id="SSF46934">
    <property type="entry name" value="UBA-like"/>
    <property type="match status" value="2"/>
</dbReference>
<protein>
    <recommendedName>
        <fullName evidence="1">UV excision repair protein RAD23</fullName>
    </recommendedName>
</protein>
<dbReference type="KEGG" id="acan:ACA1_374320"/>
<dbReference type="PROSITE" id="PS50053">
    <property type="entry name" value="UBIQUITIN_2"/>
    <property type="match status" value="1"/>
</dbReference>
<dbReference type="Proteomes" id="UP000011083">
    <property type="component" value="Unassembled WGS sequence"/>
</dbReference>
<evidence type="ECO:0000313" key="4">
    <source>
        <dbReference type="EMBL" id="ELR12364.1"/>
    </source>
</evidence>
<comment type="function">
    <text evidence="1">Multiubiquitin chain receptor involved in modulation of proteasomal degradation. Involved in nucleotide excision repair.</text>
</comment>
<dbReference type="PANTHER" id="PTHR10621">
    <property type="entry name" value="UV EXCISION REPAIR PROTEIN RAD23"/>
    <property type="match status" value="1"/>
</dbReference>
<dbReference type="CDD" id="cd14281">
    <property type="entry name" value="UBA2_Rad23_like"/>
    <property type="match status" value="1"/>
</dbReference>
<keyword evidence="1" id="KW-0539">Nucleus</keyword>
<keyword evidence="5" id="KW-1185">Reference proteome</keyword>
<dbReference type="GO" id="GO:0043130">
    <property type="term" value="F:ubiquitin binding"/>
    <property type="evidence" value="ECO:0007669"/>
    <property type="project" value="UniProtKB-UniRule"/>
</dbReference>
<dbReference type="SUPFAM" id="SSF54236">
    <property type="entry name" value="Ubiquitin-like"/>
    <property type="match status" value="1"/>
</dbReference>
<dbReference type="InterPro" id="IPR000626">
    <property type="entry name" value="Ubiquitin-like_dom"/>
</dbReference>
<dbReference type="SUPFAM" id="SSF101238">
    <property type="entry name" value="XPC-binding domain"/>
    <property type="match status" value="1"/>
</dbReference>
<dbReference type="SMART" id="SM00165">
    <property type="entry name" value="UBA"/>
    <property type="match status" value="2"/>
</dbReference>
<keyword evidence="1" id="KW-0227">DNA damage</keyword>
<dbReference type="InterPro" id="IPR015360">
    <property type="entry name" value="XPC-bd"/>
</dbReference>
<dbReference type="Gene3D" id="3.10.20.90">
    <property type="entry name" value="Phosphatidylinositol 3-kinase Catalytic Subunit, Chain A, domain 1"/>
    <property type="match status" value="1"/>
</dbReference>
<dbReference type="SMART" id="SM00213">
    <property type="entry name" value="UBQ"/>
    <property type="match status" value="1"/>
</dbReference>
<dbReference type="Pfam" id="PF00627">
    <property type="entry name" value="UBA"/>
    <property type="match status" value="2"/>
</dbReference>
<dbReference type="InterPro" id="IPR009060">
    <property type="entry name" value="UBA-like_sf"/>
</dbReference>
<dbReference type="GO" id="GO:0005829">
    <property type="term" value="C:cytosol"/>
    <property type="evidence" value="ECO:0007669"/>
    <property type="project" value="TreeGrafter"/>
</dbReference>
<evidence type="ECO:0000259" key="3">
    <source>
        <dbReference type="PROSITE" id="PS50053"/>
    </source>
</evidence>
<evidence type="ECO:0000259" key="2">
    <source>
        <dbReference type="PROSITE" id="PS50030"/>
    </source>
</evidence>
<dbReference type="AlphaFoldDB" id="L8GHN2"/>
<dbReference type="Pfam" id="PF09280">
    <property type="entry name" value="XPC-binding"/>
    <property type="match status" value="1"/>
</dbReference>
<dbReference type="PANTHER" id="PTHR10621:SF0">
    <property type="entry name" value="UV EXCISION REPAIR PROTEIN RAD23"/>
    <property type="match status" value="1"/>
</dbReference>
<comment type="subcellular location">
    <subcellularLocation>
        <location evidence="1">Nucleus</location>
    </subcellularLocation>
    <subcellularLocation>
        <location evidence="1">Cytoplasm</location>
    </subcellularLocation>
</comment>
<dbReference type="InterPro" id="IPR036353">
    <property type="entry name" value="XPC-bd_sf"/>
</dbReference>
<feature type="domain" description="Ubiquitin-like" evidence="3">
    <location>
        <begin position="1"/>
        <end position="75"/>
    </location>
</feature>
<dbReference type="GeneID" id="14912862"/>
<dbReference type="InterPro" id="IPR015940">
    <property type="entry name" value="UBA"/>
</dbReference>
<name>L8GHN2_ACACF</name>